<feature type="transmembrane region" description="Helical" evidence="6">
    <location>
        <begin position="135"/>
        <end position="153"/>
    </location>
</feature>
<keyword evidence="3 6" id="KW-0812">Transmembrane</keyword>
<dbReference type="EMBL" id="JAQJZL010000001">
    <property type="protein sequence ID" value="KAJ6057491.1"/>
    <property type="molecule type" value="Genomic_DNA"/>
</dbReference>
<dbReference type="PANTHER" id="PTHR31123">
    <property type="entry name" value="ACCUMULATION OF DYADS PROTEIN 2-RELATED"/>
    <property type="match status" value="1"/>
</dbReference>
<evidence type="ECO:0000256" key="3">
    <source>
        <dbReference type="ARBA" id="ARBA00022692"/>
    </source>
</evidence>
<dbReference type="InterPro" id="IPR051633">
    <property type="entry name" value="AceTr"/>
</dbReference>
<dbReference type="InterPro" id="IPR000791">
    <property type="entry name" value="Gpr1/Fun34/SatP-like"/>
</dbReference>
<evidence type="ECO:0000256" key="2">
    <source>
        <dbReference type="ARBA" id="ARBA00005587"/>
    </source>
</evidence>
<feature type="transmembrane region" description="Helical" evidence="6">
    <location>
        <begin position="84"/>
        <end position="105"/>
    </location>
</feature>
<evidence type="ECO:0000256" key="6">
    <source>
        <dbReference type="SAM" id="Phobius"/>
    </source>
</evidence>
<keyword evidence="4 6" id="KW-1133">Transmembrane helix</keyword>
<accession>A0AAD6NEG1</accession>
<evidence type="ECO:0000313" key="8">
    <source>
        <dbReference type="Proteomes" id="UP001219568"/>
    </source>
</evidence>
<comment type="similarity">
    <text evidence="2">Belongs to the acetate uptake transporter (AceTr) (TC 2.A.96) family.</text>
</comment>
<proteinExistence type="inferred from homology"/>
<dbReference type="AlphaFoldDB" id="A0AAD6NEG1"/>
<evidence type="ECO:0000313" key="7">
    <source>
        <dbReference type="EMBL" id="KAJ6057491.1"/>
    </source>
</evidence>
<comment type="caution">
    <text evidence="7">The sequence shown here is derived from an EMBL/GenBank/DDBJ whole genome shotgun (WGS) entry which is preliminary data.</text>
</comment>
<sequence>MSSMSGIKHVDTLHEMDHIRTNASVTIPSDVFEKMYLSPEIAVKGQLRKTMANPTPTGLMGFLIATTPVSCNLMGWHGSGGGGAALVGTIYIFGGAFTFTLAITFTPSANAQGAFTANTSNASELAAGMAEYKSSFAFFYICCAVLVVMFTICSLRTNIVFFFMFLLLGPAFICIACAYWASADGNDERSQRFEKVGLLARPKS</sequence>
<gene>
    <name evidence="7" type="ORF">N7460_000765</name>
</gene>
<evidence type="ECO:0000256" key="5">
    <source>
        <dbReference type="ARBA" id="ARBA00023136"/>
    </source>
</evidence>
<feature type="transmembrane region" description="Helical" evidence="6">
    <location>
        <begin position="160"/>
        <end position="181"/>
    </location>
</feature>
<dbReference type="PANTHER" id="PTHR31123:SF4">
    <property type="entry name" value="PROTEIN ALCS"/>
    <property type="match status" value="1"/>
</dbReference>
<comment type="subcellular location">
    <subcellularLocation>
        <location evidence="1">Membrane</location>
        <topology evidence="1">Multi-pass membrane protein</topology>
    </subcellularLocation>
</comment>
<reference evidence="7" key="1">
    <citation type="journal article" date="2023" name="IMA Fungus">
        <title>Comparative genomic study of the Penicillium genus elucidates a diverse pangenome and 15 lateral gene transfer events.</title>
        <authorList>
            <person name="Petersen C."/>
            <person name="Sorensen T."/>
            <person name="Nielsen M.R."/>
            <person name="Sondergaard T.E."/>
            <person name="Sorensen J.L."/>
            <person name="Fitzpatrick D.A."/>
            <person name="Frisvad J.C."/>
            <person name="Nielsen K.L."/>
        </authorList>
    </citation>
    <scope>NUCLEOTIDE SEQUENCE</scope>
    <source>
        <strain evidence="7">IBT 15450</strain>
    </source>
</reference>
<dbReference type="GO" id="GO:0005886">
    <property type="term" value="C:plasma membrane"/>
    <property type="evidence" value="ECO:0007669"/>
    <property type="project" value="TreeGrafter"/>
</dbReference>
<evidence type="ECO:0000256" key="1">
    <source>
        <dbReference type="ARBA" id="ARBA00004141"/>
    </source>
</evidence>
<organism evidence="7 8">
    <name type="scientific">Penicillium canescens</name>
    <dbReference type="NCBI Taxonomy" id="5083"/>
    <lineage>
        <taxon>Eukaryota</taxon>
        <taxon>Fungi</taxon>
        <taxon>Dikarya</taxon>
        <taxon>Ascomycota</taxon>
        <taxon>Pezizomycotina</taxon>
        <taxon>Eurotiomycetes</taxon>
        <taxon>Eurotiomycetidae</taxon>
        <taxon>Eurotiales</taxon>
        <taxon>Aspergillaceae</taxon>
        <taxon>Penicillium</taxon>
    </lineage>
</organism>
<keyword evidence="8" id="KW-1185">Reference proteome</keyword>
<keyword evidence="5 6" id="KW-0472">Membrane</keyword>
<dbReference type="Pfam" id="PF01184">
    <property type="entry name" value="Gpr1_Fun34_YaaH"/>
    <property type="match status" value="1"/>
</dbReference>
<reference evidence="7" key="2">
    <citation type="submission" date="2023-01" db="EMBL/GenBank/DDBJ databases">
        <authorList>
            <person name="Petersen C."/>
        </authorList>
    </citation>
    <scope>NUCLEOTIDE SEQUENCE</scope>
    <source>
        <strain evidence="7">IBT 15450</strain>
    </source>
</reference>
<dbReference type="GO" id="GO:0015123">
    <property type="term" value="F:acetate transmembrane transporter activity"/>
    <property type="evidence" value="ECO:0007669"/>
    <property type="project" value="TreeGrafter"/>
</dbReference>
<protein>
    <submittedName>
        <fullName evidence="7">Uncharacterized protein</fullName>
    </submittedName>
</protein>
<name>A0AAD6NEG1_PENCN</name>
<dbReference type="Proteomes" id="UP001219568">
    <property type="component" value="Unassembled WGS sequence"/>
</dbReference>
<evidence type="ECO:0000256" key="4">
    <source>
        <dbReference type="ARBA" id="ARBA00022989"/>
    </source>
</evidence>